<gene>
    <name evidence="1" type="ORF">SDC9_159642</name>
</gene>
<accession>A0A645FFE7</accession>
<protein>
    <submittedName>
        <fullName evidence="1">Uncharacterized protein</fullName>
    </submittedName>
</protein>
<evidence type="ECO:0000313" key="1">
    <source>
        <dbReference type="EMBL" id="MPN12326.1"/>
    </source>
</evidence>
<comment type="caution">
    <text evidence="1">The sequence shown here is derived from an EMBL/GenBank/DDBJ whole genome shotgun (WGS) entry which is preliminary data.</text>
</comment>
<dbReference type="EMBL" id="VSSQ01058656">
    <property type="protein sequence ID" value="MPN12326.1"/>
    <property type="molecule type" value="Genomic_DNA"/>
</dbReference>
<organism evidence="1">
    <name type="scientific">bioreactor metagenome</name>
    <dbReference type="NCBI Taxonomy" id="1076179"/>
    <lineage>
        <taxon>unclassified sequences</taxon>
        <taxon>metagenomes</taxon>
        <taxon>ecological metagenomes</taxon>
    </lineage>
</organism>
<reference evidence="1" key="1">
    <citation type="submission" date="2019-08" db="EMBL/GenBank/DDBJ databases">
        <authorList>
            <person name="Kucharzyk K."/>
            <person name="Murdoch R.W."/>
            <person name="Higgins S."/>
            <person name="Loffler F."/>
        </authorList>
    </citation>
    <scope>NUCLEOTIDE SEQUENCE</scope>
</reference>
<sequence>MQPEIVCLQFPDVIADRVRKMDLIHVKPWDLLITHLHDSSRDSHHRAVGRNLFEHDASCADLRIFPNGKGSQDFGSRAYHYIVLKSRVALPLFLSRSTKGDALVQGDIVP</sequence>
<name>A0A645FFE7_9ZZZZ</name>
<dbReference type="AlphaFoldDB" id="A0A645FFE7"/>
<proteinExistence type="predicted"/>